<dbReference type="Proteomes" id="UP000758168">
    <property type="component" value="Unassembled WGS sequence"/>
</dbReference>
<dbReference type="InterPro" id="IPR029063">
    <property type="entry name" value="SAM-dependent_MTases_sf"/>
</dbReference>
<keyword evidence="3" id="KW-1185">Reference proteome</keyword>
<dbReference type="SUPFAM" id="SSF53335">
    <property type="entry name" value="S-adenosyl-L-methionine-dependent methyltransferases"/>
    <property type="match status" value="1"/>
</dbReference>
<dbReference type="InterPro" id="IPR013216">
    <property type="entry name" value="Methyltransf_11"/>
</dbReference>
<dbReference type="CDD" id="cd02440">
    <property type="entry name" value="AdoMet_MTases"/>
    <property type="match status" value="1"/>
</dbReference>
<proteinExistence type="predicted"/>
<comment type="caution">
    <text evidence="2">The sequence shown here is derived from an EMBL/GenBank/DDBJ whole genome shotgun (WGS) entry which is preliminary data.</text>
</comment>
<sequence>MDVQQRVRSHYSREDLADVVLRAVAASGADLDHLRPEDLGSVDQLHLGGAAGTAHLLGRLALGPGTPVLDVGGGLGGPARAAASRWGCPVVSVDLSPDFVAAARVLTERVGLADRVEHRLGPAERTGLGTGRFARAMMLHVGMNLPDPAAVFAEVRRLLADDGVFGLWEQVRVGDGPLDYPLPWAEDASSSFLRDLDGLTRALEASGFAVQEVEDRTAAVTEGTPGAGPPLLSPATVFGPGFAERLRNDVAAVRSGVLAPVVVVARAV</sequence>
<dbReference type="GO" id="GO:0008168">
    <property type="term" value="F:methyltransferase activity"/>
    <property type="evidence" value="ECO:0007669"/>
    <property type="project" value="UniProtKB-KW"/>
</dbReference>
<evidence type="ECO:0000313" key="2">
    <source>
        <dbReference type="EMBL" id="MBP2416778.1"/>
    </source>
</evidence>
<dbReference type="Pfam" id="PF08241">
    <property type="entry name" value="Methyltransf_11"/>
    <property type="match status" value="1"/>
</dbReference>
<reference evidence="2 3" key="1">
    <citation type="submission" date="2021-03" db="EMBL/GenBank/DDBJ databases">
        <title>Sequencing the genomes of 1000 actinobacteria strains.</title>
        <authorList>
            <person name="Klenk H.-P."/>
        </authorList>
    </citation>
    <scope>NUCLEOTIDE SEQUENCE [LARGE SCALE GENOMIC DNA]</scope>
    <source>
        <strain evidence="2 3">DSM 12936</strain>
    </source>
</reference>
<keyword evidence="2" id="KW-0808">Transferase</keyword>
<evidence type="ECO:0000313" key="3">
    <source>
        <dbReference type="Proteomes" id="UP000758168"/>
    </source>
</evidence>
<dbReference type="GO" id="GO:0032259">
    <property type="term" value="P:methylation"/>
    <property type="evidence" value="ECO:0007669"/>
    <property type="project" value="UniProtKB-KW"/>
</dbReference>
<organism evidence="2 3">
    <name type="scientific">Microlunatus capsulatus</name>
    <dbReference type="NCBI Taxonomy" id="99117"/>
    <lineage>
        <taxon>Bacteria</taxon>
        <taxon>Bacillati</taxon>
        <taxon>Actinomycetota</taxon>
        <taxon>Actinomycetes</taxon>
        <taxon>Propionibacteriales</taxon>
        <taxon>Propionibacteriaceae</taxon>
        <taxon>Microlunatus</taxon>
    </lineage>
</organism>
<dbReference type="Gene3D" id="3.40.50.150">
    <property type="entry name" value="Vaccinia Virus protein VP39"/>
    <property type="match status" value="1"/>
</dbReference>
<gene>
    <name evidence="2" type="ORF">JOF54_001700</name>
</gene>
<protein>
    <submittedName>
        <fullName evidence="2">SAM-dependent methyltransferase</fullName>
    </submittedName>
</protein>
<keyword evidence="2" id="KW-0489">Methyltransferase</keyword>
<name>A0ABS4Z6U9_9ACTN</name>
<evidence type="ECO:0000259" key="1">
    <source>
        <dbReference type="Pfam" id="PF08241"/>
    </source>
</evidence>
<accession>A0ABS4Z6U9</accession>
<dbReference type="RefSeq" id="WP_210054744.1">
    <property type="nucleotide sequence ID" value="NZ_BAAAMH010000013.1"/>
</dbReference>
<dbReference type="EMBL" id="JAGIOB010000001">
    <property type="protein sequence ID" value="MBP2416778.1"/>
    <property type="molecule type" value="Genomic_DNA"/>
</dbReference>
<feature type="domain" description="Methyltransferase type 11" evidence="1">
    <location>
        <begin position="69"/>
        <end position="165"/>
    </location>
</feature>